<name>A0ABT6YF44_9BACT</name>
<organism evidence="1 2">
    <name type="scientific">Flectobacillus roseus</name>
    <dbReference type="NCBI Taxonomy" id="502259"/>
    <lineage>
        <taxon>Bacteria</taxon>
        <taxon>Pseudomonadati</taxon>
        <taxon>Bacteroidota</taxon>
        <taxon>Cytophagia</taxon>
        <taxon>Cytophagales</taxon>
        <taxon>Flectobacillaceae</taxon>
        <taxon>Flectobacillus</taxon>
    </lineage>
</organism>
<dbReference type="EMBL" id="JASHIF010000026">
    <property type="protein sequence ID" value="MDI9862216.1"/>
    <property type="molecule type" value="Genomic_DNA"/>
</dbReference>
<evidence type="ECO:0000313" key="2">
    <source>
        <dbReference type="Proteomes" id="UP001236507"/>
    </source>
</evidence>
<gene>
    <name evidence="1" type="ORF">QM524_23535</name>
</gene>
<reference evidence="1 2" key="1">
    <citation type="submission" date="2023-05" db="EMBL/GenBank/DDBJ databases">
        <title>Novel species of genus Flectobacillus isolated from stream in China.</title>
        <authorList>
            <person name="Lu H."/>
        </authorList>
    </citation>
    <scope>NUCLEOTIDE SEQUENCE [LARGE SCALE GENOMIC DNA]</scope>
    <source>
        <strain evidence="1 2">KCTC 42575</strain>
    </source>
</reference>
<accession>A0ABT6YF44</accession>
<evidence type="ECO:0000313" key="1">
    <source>
        <dbReference type="EMBL" id="MDI9862216.1"/>
    </source>
</evidence>
<sequence>MNTRFDVPFLTDLSELLHLLRHKSQSNMGTNTFPFQTNTMFGRITYEQQNTQYESWEGKFFTSDSVVLTHPNRVNHRAFTMIFFQSLAPMKLRMNHHCLHDITLDSEGKEGVLFLSSFTNLSIMIPQNAFVQFKVVTIRNIHSLDHWINQWPFGNIVQARMPFFYYWPQRIAFHEKAKLSHIEVFYPNAYQSPLKMLDDLFANAARSRKMKQKAINLWQMYCLLRAEGLLRNAITMSPHQLRPIIAQSKLSPVLFFLRFKQLFGLEIEQYHEYARNEKIKALLYDLRLPMEEVNNIFYK</sequence>
<dbReference type="Proteomes" id="UP001236507">
    <property type="component" value="Unassembled WGS sequence"/>
</dbReference>
<evidence type="ECO:0008006" key="3">
    <source>
        <dbReference type="Google" id="ProtNLM"/>
    </source>
</evidence>
<protein>
    <recommendedName>
        <fullName evidence="3">AraC family transcriptional regulator</fullName>
    </recommendedName>
</protein>
<keyword evidence="2" id="KW-1185">Reference proteome</keyword>
<dbReference type="RefSeq" id="WP_283346489.1">
    <property type="nucleotide sequence ID" value="NZ_JASHIF010000026.1"/>
</dbReference>
<comment type="caution">
    <text evidence="1">The sequence shown here is derived from an EMBL/GenBank/DDBJ whole genome shotgun (WGS) entry which is preliminary data.</text>
</comment>
<proteinExistence type="predicted"/>